<evidence type="ECO:0000256" key="2">
    <source>
        <dbReference type="ARBA" id="ARBA00022670"/>
    </source>
</evidence>
<dbReference type="PROSITE" id="PS00136">
    <property type="entry name" value="SUBTILASE_ASP"/>
    <property type="match status" value="1"/>
</dbReference>
<keyword evidence="2 5" id="KW-0645">Protease</keyword>
<feature type="active site" description="Charge relay system" evidence="5">
    <location>
        <position position="235"/>
    </location>
</feature>
<evidence type="ECO:0000313" key="8">
    <source>
        <dbReference type="EMBL" id="MCY9518900.1"/>
    </source>
</evidence>
<dbReference type="InterPro" id="IPR023827">
    <property type="entry name" value="Peptidase_S8_Asp-AS"/>
</dbReference>
<dbReference type="EMBL" id="JAMDLW010000003">
    <property type="protein sequence ID" value="MCY9518900.1"/>
    <property type="molecule type" value="Genomic_DNA"/>
</dbReference>
<dbReference type="PANTHER" id="PTHR43806:SF11">
    <property type="entry name" value="CEREVISIN-RELATED"/>
    <property type="match status" value="1"/>
</dbReference>
<dbReference type="InterPro" id="IPR022398">
    <property type="entry name" value="Peptidase_S8_His-AS"/>
</dbReference>
<feature type="active site" description="Charge relay system" evidence="5">
    <location>
        <position position="201"/>
    </location>
</feature>
<evidence type="ECO:0000256" key="1">
    <source>
        <dbReference type="ARBA" id="ARBA00011073"/>
    </source>
</evidence>
<accession>A0ABT4DNU1</accession>
<keyword evidence="4 5" id="KW-0720">Serine protease</keyword>
<sequence>MKSPFKKNIVIYPLGTVARTLLILFLSISLSLGANFPSILLAQEAEALKAEMITYEREQFTNSILSTGRLILFKEEEIPSDLEDFLSSLPDIHAKIVPEVGMLKLSSNSLETLKTTLELLESRYENIIEKTGIDPKISIPTPITSPSITVTTNPTTVSSAVYTDTASLYKEWGWDIQQVTENGKSYALQSGNHSVKVAIVDSGIDFNHPDLKGNIISTGKSFIPGVDNTSDKLGHGTMVAGVIAARGNLLGVGPNIGIVPYKVFDEGNGETSWIIEAIIQAARDDIQVINLSLGTYKSLTKEEDQAALLAYSRALLFAYNQGVIVVSSSGTDGLNISDPQGLAESLGKPGDFIVHAPGGLPETITVAATNKRNERAYYSNFGLLTMFAAPAGDYGATWLTKGELNVRDMCLTTYPISLPQSQLSQLIGLPQGYELMIGTSLAAPKVSATAALLIAESRDRIGRNLTPEEVTTLLANSVTDLGEPGPDPEFGIGLINANQALELLHTAYPISE</sequence>
<evidence type="ECO:0000313" key="9">
    <source>
        <dbReference type="Proteomes" id="UP001207626"/>
    </source>
</evidence>
<keyword evidence="3 5" id="KW-0378">Hydrolase</keyword>
<evidence type="ECO:0000256" key="5">
    <source>
        <dbReference type="PROSITE-ProRule" id="PRU01240"/>
    </source>
</evidence>
<dbReference type="InterPro" id="IPR050131">
    <property type="entry name" value="Peptidase_S8_subtilisin-like"/>
</dbReference>
<feature type="active site" description="Charge relay system" evidence="5">
    <location>
        <position position="440"/>
    </location>
</feature>
<dbReference type="InterPro" id="IPR015500">
    <property type="entry name" value="Peptidase_S8_subtilisin-rel"/>
</dbReference>
<organism evidence="8 9">
    <name type="scientific">Paenibacillus apiarius</name>
    <dbReference type="NCBI Taxonomy" id="46240"/>
    <lineage>
        <taxon>Bacteria</taxon>
        <taxon>Bacillati</taxon>
        <taxon>Bacillota</taxon>
        <taxon>Bacilli</taxon>
        <taxon>Bacillales</taxon>
        <taxon>Paenibacillaceae</taxon>
        <taxon>Paenibacillus</taxon>
    </lineage>
</organism>
<dbReference type="PRINTS" id="PR00723">
    <property type="entry name" value="SUBTILISIN"/>
</dbReference>
<gene>
    <name evidence="8" type="ORF">M5X09_04300</name>
</gene>
<proteinExistence type="inferred from homology"/>
<dbReference type="Proteomes" id="UP001207626">
    <property type="component" value="Unassembled WGS sequence"/>
</dbReference>
<evidence type="ECO:0000256" key="4">
    <source>
        <dbReference type="ARBA" id="ARBA00022825"/>
    </source>
</evidence>
<feature type="domain" description="Peptidase S8/S53" evidence="7">
    <location>
        <begin position="194"/>
        <end position="493"/>
    </location>
</feature>
<comment type="caution">
    <text evidence="8">The sequence shown here is derived from an EMBL/GenBank/DDBJ whole genome shotgun (WGS) entry which is preliminary data.</text>
</comment>
<reference evidence="8 9" key="1">
    <citation type="submission" date="2022-05" db="EMBL/GenBank/DDBJ databases">
        <title>Genome Sequencing of Bee-Associated Microbes.</title>
        <authorList>
            <person name="Dunlap C."/>
        </authorList>
    </citation>
    <scope>NUCLEOTIDE SEQUENCE [LARGE SCALE GENOMIC DNA]</scope>
    <source>
        <strain evidence="8 9">NRRL NRS-1438</strain>
    </source>
</reference>
<evidence type="ECO:0000256" key="6">
    <source>
        <dbReference type="RuleBase" id="RU003355"/>
    </source>
</evidence>
<dbReference type="PROSITE" id="PS00138">
    <property type="entry name" value="SUBTILASE_SER"/>
    <property type="match status" value="1"/>
</dbReference>
<dbReference type="RefSeq" id="WP_087433878.1">
    <property type="nucleotide sequence ID" value="NZ_JAMDLV010000033.1"/>
</dbReference>
<dbReference type="InterPro" id="IPR000209">
    <property type="entry name" value="Peptidase_S8/S53_dom"/>
</dbReference>
<dbReference type="Pfam" id="PF00082">
    <property type="entry name" value="Peptidase_S8"/>
    <property type="match status" value="1"/>
</dbReference>
<dbReference type="PROSITE" id="PS00137">
    <property type="entry name" value="SUBTILASE_HIS"/>
    <property type="match status" value="1"/>
</dbReference>
<name>A0ABT4DNU1_9BACL</name>
<dbReference type="PROSITE" id="PS51892">
    <property type="entry name" value="SUBTILASE"/>
    <property type="match status" value="1"/>
</dbReference>
<evidence type="ECO:0000256" key="3">
    <source>
        <dbReference type="ARBA" id="ARBA00022801"/>
    </source>
</evidence>
<dbReference type="SUPFAM" id="SSF52743">
    <property type="entry name" value="Subtilisin-like"/>
    <property type="match status" value="1"/>
</dbReference>
<dbReference type="Gene3D" id="3.40.50.200">
    <property type="entry name" value="Peptidase S8/S53 domain"/>
    <property type="match status" value="1"/>
</dbReference>
<evidence type="ECO:0000259" key="7">
    <source>
        <dbReference type="Pfam" id="PF00082"/>
    </source>
</evidence>
<comment type="similarity">
    <text evidence="1 5 6">Belongs to the peptidase S8 family.</text>
</comment>
<protein>
    <submittedName>
        <fullName evidence="8">S8 family serine peptidase</fullName>
    </submittedName>
</protein>
<dbReference type="InterPro" id="IPR023828">
    <property type="entry name" value="Peptidase_S8_Ser-AS"/>
</dbReference>
<keyword evidence="9" id="KW-1185">Reference proteome</keyword>
<dbReference type="PANTHER" id="PTHR43806">
    <property type="entry name" value="PEPTIDASE S8"/>
    <property type="match status" value="1"/>
</dbReference>
<dbReference type="InterPro" id="IPR036852">
    <property type="entry name" value="Peptidase_S8/S53_dom_sf"/>
</dbReference>